<evidence type="ECO:0000313" key="2">
    <source>
        <dbReference type="EMBL" id="CAL8145051.1"/>
    </source>
</evidence>
<comment type="caution">
    <text evidence="2">The sequence shown here is derived from an EMBL/GenBank/DDBJ whole genome shotgun (WGS) entry which is preliminary data.</text>
</comment>
<accession>A0ABP1S7E9</accession>
<feature type="signal peptide" evidence="1">
    <location>
        <begin position="1"/>
        <end position="19"/>
    </location>
</feature>
<evidence type="ECO:0000313" key="3">
    <source>
        <dbReference type="Proteomes" id="UP001642540"/>
    </source>
</evidence>
<protein>
    <submittedName>
        <fullName evidence="2">Uncharacterized protein</fullName>
    </submittedName>
</protein>
<proteinExistence type="predicted"/>
<feature type="chain" id="PRO_5045746494" evidence="1">
    <location>
        <begin position="20"/>
        <end position="432"/>
    </location>
</feature>
<dbReference type="Proteomes" id="UP001642540">
    <property type="component" value="Unassembled WGS sequence"/>
</dbReference>
<gene>
    <name evidence="2" type="ORF">ODALV1_LOCUS30378</name>
</gene>
<evidence type="ECO:0000256" key="1">
    <source>
        <dbReference type="SAM" id="SignalP"/>
    </source>
</evidence>
<sequence>MVKLKNALIFVAFVQVVARTTIDLHLFQPTNRLKNNNSLTVTAASPSIPQRIHASLNNVLRIPLPIWGTSNTGVGLFTSAPPPSALQNTEGGPESEQVQNYRLSGTSQHGATSFLPGGIQAIHSTISQLSTLTHWPFGYVTTAKYFPSAENVQFEKTTAVPQTITTVPPTTITLTSTGPMITTKHSVTQPSTTLPILLPPSSAIFSQLHARPSSSPSNFLPSRIHNRLQSTLGNYIRLPNLGQIGQPQVRPMLTEPTWVTELLGPTLEPPTTRTPSLGERVHNTINNALLFVPATLLNFWYQNWGTLHVDRIIQRLQVSTPKPGINDPVFATISQNNPFANFTKTGAADLPAIAAFINANGTLMPTIVHPVVNISKKTIEYQLRSENNETTILWTGSLSNDIFLGNRTTGELVEEDNEDELIKNSALNVKLK</sequence>
<keyword evidence="3" id="KW-1185">Reference proteome</keyword>
<dbReference type="EMBL" id="CAXLJM020000162">
    <property type="protein sequence ID" value="CAL8145051.1"/>
    <property type="molecule type" value="Genomic_DNA"/>
</dbReference>
<keyword evidence="1" id="KW-0732">Signal</keyword>
<name>A0ABP1S7E9_9HEXA</name>
<reference evidence="2 3" key="1">
    <citation type="submission" date="2024-08" db="EMBL/GenBank/DDBJ databases">
        <authorList>
            <person name="Cucini C."/>
            <person name="Frati F."/>
        </authorList>
    </citation>
    <scope>NUCLEOTIDE SEQUENCE [LARGE SCALE GENOMIC DNA]</scope>
</reference>
<organism evidence="2 3">
    <name type="scientific">Orchesella dallaii</name>
    <dbReference type="NCBI Taxonomy" id="48710"/>
    <lineage>
        <taxon>Eukaryota</taxon>
        <taxon>Metazoa</taxon>
        <taxon>Ecdysozoa</taxon>
        <taxon>Arthropoda</taxon>
        <taxon>Hexapoda</taxon>
        <taxon>Collembola</taxon>
        <taxon>Entomobryomorpha</taxon>
        <taxon>Entomobryoidea</taxon>
        <taxon>Orchesellidae</taxon>
        <taxon>Orchesellinae</taxon>
        <taxon>Orchesella</taxon>
    </lineage>
</organism>